<evidence type="ECO:0000313" key="1">
    <source>
        <dbReference type="EMBL" id="JAD27102.1"/>
    </source>
</evidence>
<protein>
    <submittedName>
        <fullName evidence="1">Uncharacterized protein</fullName>
    </submittedName>
</protein>
<sequence length="30" mass="3525">MIDDLYFGLTFFKQSTFEQQVCCIGSLMQM</sequence>
<organism evidence="1">
    <name type="scientific">Arundo donax</name>
    <name type="common">Giant reed</name>
    <name type="synonym">Donax arundinaceus</name>
    <dbReference type="NCBI Taxonomy" id="35708"/>
    <lineage>
        <taxon>Eukaryota</taxon>
        <taxon>Viridiplantae</taxon>
        <taxon>Streptophyta</taxon>
        <taxon>Embryophyta</taxon>
        <taxon>Tracheophyta</taxon>
        <taxon>Spermatophyta</taxon>
        <taxon>Magnoliopsida</taxon>
        <taxon>Liliopsida</taxon>
        <taxon>Poales</taxon>
        <taxon>Poaceae</taxon>
        <taxon>PACMAD clade</taxon>
        <taxon>Arundinoideae</taxon>
        <taxon>Arundineae</taxon>
        <taxon>Arundo</taxon>
    </lineage>
</organism>
<name>A0A0A8YWZ3_ARUDO</name>
<reference evidence="1" key="2">
    <citation type="journal article" date="2015" name="Data Brief">
        <title>Shoot transcriptome of the giant reed, Arundo donax.</title>
        <authorList>
            <person name="Barrero R.A."/>
            <person name="Guerrero F.D."/>
            <person name="Moolhuijzen P."/>
            <person name="Goolsby J.A."/>
            <person name="Tidwell J."/>
            <person name="Bellgard S.E."/>
            <person name="Bellgard M.I."/>
        </authorList>
    </citation>
    <scope>NUCLEOTIDE SEQUENCE</scope>
    <source>
        <tissue evidence="1">Shoot tissue taken approximately 20 cm above the soil surface</tissue>
    </source>
</reference>
<proteinExistence type="predicted"/>
<reference evidence="1" key="1">
    <citation type="submission" date="2014-09" db="EMBL/GenBank/DDBJ databases">
        <authorList>
            <person name="Magalhaes I.L.F."/>
            <person name="Oliveira U."/>
            <person name="Santos F.R."/>
            <person name="Vidigal T.H.D.A."/>
            <person name="Brescovit A.D."/>
            <person name="Santos A.J."/>
        </authorList>
    </citation>
    <scope>NUCLEOTIDE SEQUENCE</scope>
    <source>
        <tissue evidence="1">Shoot tissue taken approximately 20 cm above the soil surface</tissue>
    </source>
</reference>
<dbReference type="EMBL" id="GBRH01270793">
    <property type="protein sequence ID" value="JAD27102.1"/>
    <property type="molecule type" value="Transcribed_RNA"/>
</dbReference>
<dbReference type="AlphaFoldDB" id="A0A0A8YWZ3"/>
<accession>A0A0A8YWZ3</accession>